<dbReference type="PANTHER" id="PTHR35601">
    <property type="entry name" value="TOXIN RELE"/>
    <property type="match status" value="1"/>
</dbReference>
<dbReference type="PANTHER" id="PTHR35601:SF1">
    <property type="entry name" value="TOXIN RELE"/>
    <property type="match status" value="1"/>
</dbReference>
<proteinExistence type="inferred from homology"/>
<accession>A0A7W3JV25</accession>
<evidence type="ECO:0000313" key="4">
    <source>
        <dbReference type="Proteomes" id="UP000524237"/>
    </source>
</evidence>
<evidence type="ECO:0000256" key="2">
    <source>
        <dbReference type="ARBA" id="ARBA00022649"/>
    </source>
</evidence>
<keyword evidence="3" id="KW-0255">Endonuclease</keyword>
<keyword evidence="3" id="KW-0378">Hydrolase</keyword>
<reference evidence="3 4" key="1">
    <citation type="submission" date="2020-07" db="EMBL/GenBank/DDBJ databases">
        <title>Sequencing the genomes of 1000 actinobacteria strains.</title>
        <authorList>
            <person name="Klenk H.-P."/>
        </authorList>
    </citation>
    <scope>NUCLEOTIDE SEQUENCE [LARGE SCALE GENOMIC DNA]</scope>
    <source>
        <strain evidence="3 4">DSM 23737</strain>
    </source>
</reference>
<dbReference type="InterPro" id="IPR007712">
    <property type="entry name" value="RelE/ParE_toxin"/>
</dbReference>
<dbReference type="InterPro" id="IPR035093">
    <property type="entry name" value="RelE/ParE_toxin_dom_sf"/>
</dbReference>
<protein>
    <submittedName>
        <fullName evidence="3">mRNA-degrading endonuclease RelE of RelBE toxin-antitoxin system</fullName>
    </submittedName>
</protein>
<organism evidence="3 4">
    <name type="scientific">Alpinimonas psychrophila</name>
    <dbReference type="NCBI Taxonomy" id="748908"/>
    <lineage>
        <taxon>Bacteria</taxon>
        <taxon>Bacillati</taxon>
        <taxon>Actinomycetota</taxon>
        <taxon>Actinomycetes</taxon>
        <taxon>Micrococcales</taxon>
        <taxon>Microbacteriaceae</taxon>
        <taxon>Alpinimonas</taxon>
    </lineage>
</organism>
<dbReference type="RefSeq" id="WP_182485127.1">
    <property type="nucleotide sequence ID" value="NZ_JACGWU010000006.1"/>
</dbReference>
<gene>
    <name evidence="3" type="ORF">FB555_001823</name>
</gene>
<dbReference type="EMBL" id="JACGWU010000006">
    <property type="protein sequence ID" value="MBA8829707.1"/>
    <property type="molecule type" value="Genomic_DNA"/>
</dbReference>
<name>A0A7W3JV25_9MICO</name>
<dbReference type="Gene3D" id="3.30.2310.20">
    <property type="entry name" value="RelE-like"/>
    <property type="match status" value="1"/>
</dbReference>
<dbReference type="Pfam" id="PF05016">
    <property type="entry name" value="ParE_toxin"/>
    <property type="match status" value="1"/>
</dbReference>
<comment type="caution">
    <text evidence="3">The sequence shown here is derived from an EMBL/GenBank/DDBJ whole genome shotgun (WGS) entry which is preliminary data.</text>
</comment>
<dbReference type="SUPFAM" id="SSF143011">
    <property type="entry name" value="RelE-like"/>
    <property type="match status" value="1"/>
</dbReference>
<comment type="similarity">
    <text evidence="1">Belongs to the RelE toxin family.</text>
</comment>
<keyword evidence="3" id="KW-0540">Nuclease</keyword>
<evidence type="ECO:0000313" key="3">
    <source>
        <dbReference type="EMBL" id="MBA8829707.1"/>
    </source>
</evidence>
<keyword evidence="2" id="KW-1277">Toxin-antitoxin system</keyword>
<dbReference type="AlphaFoldDB" id="A0A7W3JV25"/>
<keyword evidence="4" id="KW-1185">Reference proteome</keyword>
<sequence length="92" mass="10306">MTDERFRVEISFPATRALGRLSPKIVDAVLRFLDGPLAENPMRVTKPLGAELQGLRSGYVGISYRVLVRIDESALVVHVMRIAHRADAYRSL</sequence>
<dbReference type="GO" id="GO:0004519">
    <property type="term" value="F:endonuclease activity"/>
    <property type="evidence" value="ECO:0007669"/>
    <property type="project" value="UniProtKB-KW"/>
</dbReference>
<evidence type="ECO:0000256" key="1">
    <source>
        <dbReference type="ARBA" id="ARBA00006226"/>
    </source>
</evidence>
<dbReference type="Proteomes" id="UP000524237">
    <property type="component" value="Unassembled WGS sequence"/>
</dbReference>